<dbReference type="AlphaFoldDB" id="A0A6A5C4R9"/>
<gene>
    <name evidence="3" type="ORF">FDP41_013543</name>
</gene>
<feature type="compositionally biased region" description="Low complexity" evidence="1">
    <location>
        <begin position="87"/>
        <end position="98"/>
    </location>
</feature>
<dbReference type="Gene3D" id="3.80.10.10">
    <property type="entry name" value="Ribonuclease Inhibitor"/>
    <property type="match status" value="2"/>
</dbReference>
<name>A0A6A5C4R9_NAEFO</name>
<dbReference type="Gene3D" id="1.20.1280.50">
    <property type="match status" value="1"/>
</dbReference>
<dbReference type="OrthoDB" id="10261899at2759"/>
<dbReference type="Proteomes" id="UP000444721">
    <property type="component" value="Unassembled WGS sequence"/>
</dbReference>
<dbReference type="VEuPathDB" id="AmoebaDB:NfTy_028200"/>
<comment type="caution">
    <text evidence="3">The sequence shown here is derived from an EMBL/GenBank/DDBJ whole genome shotgun (WGS) entry which is preliminary data.</text>
</comment>
<feature type="compositionally biased region" description="Low complexity" evidence="1">
    <location>
        <begin position="60"/>
        <end position="75"/>
    </location>
</feature>
<reference evidence="3 4" key="1">
    <citation type="journal article" date="2019" name="Sci. Rep.">
        <title>Nanopore sequencing improves the draft genome of the human pathogenic amoeba Naegleria fowleri.</title>
        <authorList>
            <person name="Liechti N."/>
            <person name="Schurch N."/>
            <person name="Bruggmann R."/>
            <person name="Wittwer M."/>
        </authorList>
    </citation>
    <scope>NUCLEOTIDE SEQUENCE [LARGE SCALE GENOMIC DNA]</scope>
    <source>
        <strain evidence="3 4">ATCC 30894</strain>
    </source>
</reference>
<feature type="compositionally biased region" description="Low complexity" evidence="1">
    <location>
        <begin position="857"/>
        <end position="868"/>
    </location>
</feature>
<dbReference type="SUPFAM" id="SSF81383">
    <property type="entry name" value="F-box domain"/>
    <property type="match status" value="1"/>
</dbReference>
<sequence length="1053" mass="118924">MVQTPTSHLTLSHHHREDNNNSSTQVDDPQRSQSTTTPMTTSSHSVLTNGGNIISRTSGIQPSTTTIPSQPQQQPFAQMNNHHHNNNHNSLSQISSSTFSTLPSSFPTFMNQQQQQPLLIIPSIYSSPSNSTTAPPLPTPPSNRLHFYEENSNKKKRKSSTPHHDDVQQQEKKLKSSTTTTTTTLNQQQRCWTLGILPTQVLFEIMSYLTKTELLRNVGKVSKHFHRTSRCNLLWKFEDISKIFPKLVSMQALVMFHCQVFGMYHSVSPFEQVVLHSIDECALHSFLSIFVHLKKIKIMNRINPMNPSILMDQQQTCKLKSEAVLKMSQTFRALIDVDISAMDLVEIEPILAALSNRLEHLNLDHVKVVTFDHVHFLLSHCKNLKTLKCHHTPRFSVTSDQLKQLSLDNKAKNLTTLVIRFLNVDSIDHISLFTKSFLKLKFLWISNWNDMNAIMLSQVMNDLQFLETLRIECSENTMISQPITLNNPNLSSLSISKVKKLSNLLIGPNACKKFSLIRFESISNLDLPIIENEFTTIESFVVRSSSLNIFQTDRVMTALDRCEKLDILDLQSTTTQFTLTSKMLTNVQMFMCDQLSSIKFNKCSQLSTVSIDACEQLTELEMCEVPKLTELVLFKIPSESHPILHTLKIDSGELFTNLQISRCVNLRNLNLNCPNLSCINLTDCKILENINLNGMKKLTKVAISLSVYPRDQMTNLFNFFNNVEYLSISNANHLNDHVLSEYMSRAHNLQALVLSHCHGLVSPCMINHSIKGMQLLNMNRLENVQVSSDSLSKFFLRNAPNVRGDLQLETPKLRLIQVQNCPLLPSVTLLRGGGGGIQSGIQSGIGSSDGGSDGCNSWMSRSSSGSNSSHHHHHEVIHQAHFEACPSLNHFKFKALLSEIDFHKYKLVIEDYLMKDCSNQFSGFFMTSLNDPHTMIPMHMQRSMKPSSSQLVFHEQQQHTKSSHNRSSNSSGCYLQLPPSTTSMMHHHMVVTQQHPIILQPLPSSTNLQRFPSSTPPTMLPSFVPTTNPPKEQIILSFNPSSNLPSIVISSFE</sequence>
<dbReference type="PANTHER" id="PTHR13318">
    <property type="entry name" value="PARTNER OF PAIRED, ISOFORM B-RELATED"/>
    <property type="match status" value="1"/>
</dbReference>
<feature type="domain" description="F-box" evidence="2">
    <location>
        <begin position="191"/>
        <end position="238"/>
    </location>
</feature>
<dbReference type="Pfam" id="PF12937">
    <property type="entry name" value="F-box-like"/>
    <property type="match status" value="1"/>
</dbReference>
<feature type="compositionally biased region" description="Low complexity" evidence="1">
    <location>
        <begin position="124"/>
        <end position="134"/>
    </location>
</feature>
<dbReference type="GO" id="GO:0031146">
    <property type="term" value="P:SCF-dependent proteasomal ubiquitin-dependent protein catabolic process"/>
    <property type="evidence" value="ECO:0007669"/>
    <property type="project" value="TreeGrafter"/>
</dbReference>
<feature type="compositionally biased region" description="Low complexity" evidence="1">
    <location>
        <begin position="1"/>
        <end position="10"/>
    </location>
</feature>
<feature type="region of interest" description="Disordered" evidence="1">
    <location>
        <begin position="846"/>
        <end position="872"/>
    </location>
</feature>
<dbReference type="VEuPathDB" id="AmoebaDB:FDP41_013543"/>
<feature type="compositionally biased region" description="Polar residues" evidence="1">
    <location>
        <begin position="46"/>
        <end position="59"/>
    </location>
</feature>
<dbReference type="RefSeq" id="XP_044565042.1">
    <property type="nucleotide sequence ID" value="XM_044704185.1"/>
</dbReference>
<feature type="region of interest" description="Disordered" evidence="1">
    <location>
        <begin position="1"/>
        <end position="98"/>
    </location>
</feature>
<dbReference type="GO" id="GO:0019005">
    <property type="term" value="C:SCF ubiquitin ligase complex"/>
    <property type="evidence" value="ECO:0007669"/>
    <property type="project" value="TreeGrafter"/>
</dbReference>
<dbReference type="VEuPathDB" id="AmoebaDB:NF0019730"/>
<dbReference type="SUPFAM" id="SSF52047">
    <property type="entry name" value="RNI-like"/>
    <property type="match status" value="2"/>
</dbReference>
<feature type="compositionally biased region" description="Low complexity" evidence="1">
    <location>
        <begin position="32"/>
        <end position="45"/>
    </location>
</feature>
<keyword evidence="4" id="KW-1185">Reference proteome</keyword>
<evidence type="ECO:0000256" key="1">
    <source>
        <dbReference type="SAM" id="MobiDB-lite"/>
    </source>
</evidence>
<dbReference type="PROSITE" id="PS50181">
    <property type="entry name" value="FBOX"/>
    <property type="match status" value="1"/>
</dbReference>
<evidence type="ECO:0000259" key="2">
    <source>
        <dbReference type="PROSITE" id="PS50181"/>
    </source>
</evidence>
<evidence type="ECO:0000313" key="4">
    <source>
        <dbReference type="Proteomes" id="UP000444721"/>
    </source>
</evidence>
<dbReference type="OMA" id="ECNENTI"/>
<feature type="compositionally biased region" description="Basic and acidic residues" evidence="1">
    <location>
        <begin position="162"/>
        <end position="174"/>
    </location>
</feature>
<protein>
    <recommendedName>
        <fullName evidence="2">F-box domain-containing protein</fullName>
    </recommendedName>
</protein>
<dbReference type="InterPro" id="IPR036047">
    <property type="entry name" value="F-box-like_dom_sf"/>
</dbReference>
<dbReference type="EMBL" id="VFQX01000019">
    <property type="protein sequence ID" value="KAF0980329.1"/>
    <property type="molecule type" value="Genomic_DNA"/>
</dbReference>
<organism evidence="3 4">
    <name type="scientific">Naegleria fowleri</name>
    <name type="common">Brain eating amoeba</name>
    <dbReference type="NCBI Taxonomy" id="5763"/>
    <lineage>
        <taxon>Eukaryota</taxon>
        <taxon>Discoba</taxon>
        <taxon>Heterolobosea</taxon>
        <taxon>Tetramitia</taxon>
        <taxon>Eutetramitia</taxon>
        <taxon>Vahlkampfiidae</taxon>
        <taxon>Naegleria</taxon>
    </lineage>
</organism>
<dbReference type="InterPro" id="IPR032675">
    <property type="entry name" value="LRR_dom_sf"/>
</dbReference>
<evidence type="ECO:0000313" key="3">
    <source>
        <dbReference type="EMBL" id="KAF0980329.1"/>
    </source>
</evidence>
<dbReference type="GeneID" id="68120758"/>
<feature type="region of interest" description="Disordered" evidence="1">
    <location>
        <begin position="124"/>
        <end position="181"/>
    </location>
</feature>
<accession>A0A6A5C4R9</accession>
<proteinExistence type="predicted"/>
<dbReference type="InterPro" id="IPR001810">
    <property type="entry name" value="F-box_dom"/>
</dbReference>